<sequence>MKMTKSILIAATFLFTLGASAQDKDDQRVMADAENAKAKLQQSNKGLDMFFDNASGYVIFPNVGEGGLIVGGASGNGVLYENGKAVGMADLKKLDIGLQAGGQALTEIIFFETEDALERFKQDKFEFSAEATAVVLKKGVAANASYDDGVVVFAKPKKGLMADLSVGGQKFNYTEMKNITKK</sequence>
<dbReference type="EMBL" id="JACATN010000003">
    <property type="protein sequence ID" value="MBT2161451.1"/>
    <property type="molecule type" value="Genomic_DNA"/>
</dbReference>
<protein>
    <submittedName>
        <fullName evidence="3">Lipid-binding SYLF domain-containing protein</fullName>
    </submittedName>
</protein>
<reference evidence="3 4" key="1">
    <citation type="submission" date="2020-06" db="EMBL/GenBank/DDBJ databases">
        <authorList>
            <person name="Isaeva M.P."/>
            <person name="Chernysheva N.Y."/>
        </authorList>
    </citation>
    <scope>NUCLEOTIDE SEQUENCE [LARGE SCALE GENOMIC DNA]</scope>
    <source>
        <strain evidence="3 4">KMM 6746</strain>
    </source>
</reference>
<evidence type="ECO:0000256" key="1">
    <source>
        <dbReference type="SAM" id="SignalP"/>
    </source>
</evidence>
<feature type="signal peptide" evidence="1">
    <location>
        <begin position="1"/>
        <end position="21"/>
    </location>
</feature>
<dbReference type="InterPro" id="IPR007461">
    <property type="entry name" value="Ysc84_actin-binding"/>
</dbReference>
<comment type="caution">
    <text evidence="3">The sequence shown here is derived from an EMBL/GenBank/DDBJ whole genome shotgun (WGS) entry which is preliminary data.</text>
</comment>
<evidence type="ECO:0000313" key="4">
    <source>
        <dbReference type="Proteomes" id="UP000740413"/>
    </source>
</evidence>
<keyword evidence="4" id="KW-1185">Reference proteome</keyword>
<feature type="domain" description="Ysc84 actin-binding" evidence="2">
    <location>
        <begin position="94"/>
        <end position="173"/>
    </location>
</feature>
<feature type="chain" id="PRO_5046352102" evidence="1">
    <location>
        <begin position="22"/>
        <end position="182"/>
    </location>
</feature>
<evidence type="ECO:0000313" key="3">
    <source>
        <dbReference type="EMBL" id="MBT2161451.1"/>
    </source>
</evidence>
<dbReference type="RefSeq" id="WP_214611618.1">
    <property type="nucleotide sequence ID" value="NZ_JACATN010000003.1"/>
</dbReference>
<accession>A0ABS5WDH3</accession>
<keyword evidence="1" id="KW-0732">Signal</keyword>
<reference evidence="4" key="2">
    <citation type="submission" date="2023-07" db="EMBL/GenBank/DDBJ databases">
        <title>Zobellia barbeyronii sp. nov., a new marine flavobacterium, isolated from green and red algae.</title>
        <authorList>
            <person name="Nedashkovskaya O.I."/>
            <person name="Otstavnykh N."/>
            <person name="Zhukova N."/>
            <person name="Guzev K."/>
            <person name="Chausova V."/>
            <person name="Tekutyeva L."/>
            <person name="Mikhailov V."/>
            <person name="Isaeva M."/>
        </authorList>
    </citation>
    <scope>NUCLEOTIDE SEQUENCE [LARGE SCALE GENOMIC DNA]</scope>
    <source>
        <strain evidence="4">KMM 6746</strain>
    </source>
</reference>
<name>A0ABS5WDH3_9FLAO</name>
<gene>
    <name evidence="3" type="ORF">HW347_09250</name>
</gene>
<dbReference type="CDD" id="cd11524">
    <property type="entry name" value="SYLF"/>
    <property type="match status" value="1"/>
</dbReference>
<organism evidence="3 4">
    <name type="scientific">Zobellia barbeyronii</name>
    <dbReference type="NCBI Taxonomy" id="2748009"/>
    <lineage>
        <taxon>Bacteria</taxon>
        <taxon>Pseudomonadati</taxon>
        <taxon>Bacteroidota</taxon>
        <taxon>Flavobacteriia</taxon>
        <taxon>Flavobacteriales</taxon>
        <taxon>Flavobacteriaceae</taxon>
        <taxon>Zobellia</taxon>
    </lineage>
</organism>
<dbReference type="Pfam" id="PF04366">
    <property type="entry name" value="Ysc84"/>
    <property type="match status" value="1"/>
</dbReference>
<proteinExistence type="predicted"/>
<evidence type="ECO:0000259" key="2">
    <source>
        <dbReference type="Pfam" id="PF04366"/>
    </source>
</evidence>
<dbReference type="Proteomes" id="UP000740413">
    <property type="component" value="Unassembled WGS sequence"/>
</dbReference>